<gene>
    <name evidence="1" type="ORF">CAMP_LOCUS9567</name>
</gene>
<dbReference type="Proteomes" id="UP001152747">
    <property type="component" value="Unassembled WGS sequence"/>
</dbReference>
<dbReference type="EMBL" id="CANHGI010000004">
    <property type="protein sequence ID" value="CAI5446930.1"/>
    <property type="molecule type" value="Genomic_DNA"/>
</dbReference>
<organism evidence="1 2">
    <name type="scientific">Caenorhabditis angaria</name>
    <dbReference type="NCBI Taxonomy" id="860376"/>
    <lineage>
        <taxon>Eukaryota</taxon>
        <taxon>Metazoa</taxon>
        <taxon>Ecdysozoa</taxon>
        <taxon>Nematoda</taxon>
        <taxon>Chromadorea</taxon>
        <taxon>Rhabditida</taxon>
        <taxon>Rhabditina</taxon>
        <taxon>Rhabditomorpha</taxon>
        <taxon>Rhabditoidea</taxon>
        <taxon>Rhabditidae</taxon>
        <taxon>Peloderinae</taxon>
        <taxon>Caenorhabditis</taxon>
    </lineage>
</organism>
<evidence type="ECO:0000313" key="1">
    <source>
        <dbReference type="EMBL" id="CAI5446930.1"/>
    </source>
</evidence>
<keyword evidence="2" id="KW-1185">Reference proteome</keyword>
<accession>A0A9P1IKV6</accession>
<protein>
    <submittedName>
        <fullName evidence="1">Uncharacterized protein</fullName>
    </submittedName>
</protein>
<sequence length="198" mass="23346">MSYLENCKISCSLACKAVREFKSACKAVREFNSQILLKNREFQGIFNMSNHLLDSESSHDLWKTSFEVPNFFVHRCSIFAGCELKIKHCMLRRSLNCNEVLRTTQRYSNISNNFPIRNRLTIYDKIVFLEQKTNFEVPNFFTKKCSIFAGYVTQLVKLCFKSCLQEFNSQILLENREFQGITMKCYNNFRTGKRILKF</sequence>
<comment type="caution">
    <text evidence="1">The sequence shown here is derived from an EMBL/GenBank/DDBJ whole genome shotgun (WGS) entry which is preliminary data.</text>
</comment>
<evidence type="ECO:0000313" key="2">
    <source>
        <dbReference type="Proteomes" id="UP001152747"/>
    </source>
</evidence>
<reference evidence="1" key="1">
    <citation type="submission" date="2022-11" db="EMBL/GenBank/DDBJ databases">
        <authorList>
            <person name="Kikuchi T."/>
        </authorList>
    </citation>
    <scope>NUCLEOTIDE SEQUENCE</scope>
    <source>
        <strain evidence="1">PS1010</strain>
    </source>
</reference>
<proteinExistence type="predicted"/>
<dbReference type="AlphaFoldDB" id="A0A9P1IKV6"/>
<name>A0A9P1IKV6_9PELO</name>